<dbReference type="OrthoDB" id="341259at2759"/>
<dbReference type="AlphaFoldDB" id="A0A1J4L6B7"/>
<dbReference type="PANTHER" id="PTHR24141">
    <property type="entry name" value="2-5A-DEPENDENT RIBONUCLEASE"/>
    <property type="match status" value="1"/>
</dbReference>
<sequence length="622" mass="72374">MSAWNHAASSLSWGSSSGINHGSNSGSSFGSNPVSRLDPNIGSSFGSNHSSDFGSNLQRPNTELETSNLLKEVKIIKFDQDLQNLINSTIELQEKLYSLYKGNFKEIHEFITTSQFLSSEKNHKALVDNVILAASKNELFLQYYFDFISFLLNMKPELKNLFLTQFFNDKITKSLFQTQIYFLRFCYEKSLFTIHQIIDSISSFYQKKSNLKYQLEILFIYFAPEIEQTNKILFRDLYSILRNDCNVKNATIKHFQCCYAQYHMNQWEELKNMYLKEPHNEIIEILKNDDIKLLITKIMNGQLTINSKINPMFFYCPCFQHSMSLFEMSIFFNSLQIFTFLEESNASINLNRAIKFSIISKNFSHLDNFLQACLNNSPLDFVTCKKAISFHNIELFWYTYVKHFCNVSVMDKKHCKLLEHCITHNSLRIFIFLLECKLYLNYDCTKSIPLIHKTIEKNDPLYFRILLSYEDIDLSIVDNQGNTALNLCLENKNYLFARKILEFEAVSTDPVKLEKMFLLMVNHPNLLKLLISKNVNVNCVNSKGYSILHLSVLHSNIETLKLLLETPSIDLSMKNKQNYNAASIAIKKDNIEILKLLLSKKPEIVLDLVVFINYLIVMMFFL</sequence>
<dbReference type="Proteomes" id="UP000179807">
    <property type="component" value="Unassembled WGS sequence"/>
</dbReference>
<comment type="caution">
    <text evidence="4">The sequence shown here is derived from an EMBL/GenBank/DDBJ whole genome shotgun (WGS) entry which is preliminary data.</text>
</comment>
<evidence type="ECO:0000313" key="4">
    <source>
        <dbReference type="EMBL" id="OHT17556.1"/>
    </source>
</evidence>
<dbReference type="EMBL" id="MLAK01000002">
    <property type="protein sequence ID" value="OHT17556.1"/>
    <property type="molecule type" value="Genomic_DNA"/>
</dbReference>
<dbReference type="Pfam" id="PF12796">
    <property type="entry name" value="Ank_2"/>
    <property type="match status" value="1"/>
</dbReference>
<feature type="transmembrane region" description="Helical" evidence="3">
    <location>
        <begin position="604"/>
        <end position="621"/>
    </location>
</feature>
<dbReference type="Gene3D" id="1.25.40.20">
    <property type="entry name" value="Ankyrin repeat-containing domain"/>
    <property type="match status" value="2"/>
</dbReference>
<evidence type="ECO:0000256" key="2">
    <source>
        <dbReference type="ARBA" id="ARBA00023043"/>
    </source>
</evidence>
<reference evidence="4" key="1">
    <citation type="submission" date="2016-10" db="EMBL/GenBank/DDBJ databases">
        <authorList>
            <person name="Benchimol M."/>
            <person name="Almeida L.G."/>
            <person name="Vasconcelos A.T."/>
            <person name="Perreira-Neves A."/>
            <person name="Rosa I.A."/>
            <person name="Tasca T."/>
            <person name="Bogo M.R."/>
            <person name="de Souza W."/>
        </authorList>
    </citation>
    <scope>NUCLEOTIDE SEQUENCE [LARGE SCALE GENOMIC DNA]</scope>
    <source>
        <strain evidence="4">K</strain>
    </source>
</reference>
<dbReference type="RefSeq" id="XP_068370692.1">
    <property type="nucleotide sequence ID" value="XM_068490801.1"/>
</dbReference>
<dbReference type="SUPFAM" id="SSF48403">
    <property type="entry name" value="Ankyrin repeat"/>
    <property type="match status" value="1"/>
</dbReference>
<dbReference type="GO" id="GO:0006396">
    <property type="term" value="P:RNA processing"/>
    <property type="evidence" value="ECO:0007669"/>
    <property type="project" value="TreeGrafter"/>
</dbReference>
<keyword evidence="2" id="KW-0040">ANK repeat</keyword>
<keyword evidence="3" id="KW-0472">Membrane</keyword>
<dbReference type="GO" id="GO:0004540">
    <property type="term" value="F:RNA nuclease activity"/>
    <property type="evidence" value="ECO:0007669"/>
    <property type="project" value="TreeGrafter"/>
</dbReference>
<dbReference type="GeneID" id="94825505"/>
<proteinExistence type="predicted"/>
<name>A0A1J4L6B7_9EUKA</name>
<accession>A0A1J4L6B7</accession>
<dbReference type="InterPro" id="IPR002110">
    <property type="entry name" value="Ankyrin_rpt"/>
</dbReference>
<dbReference type="SMART" id="SM00248">
    <property type="entry name" value="ANK"/>
    <property type="match status" value="5"/>
</dbReference>
<organism evidence="4 5">
    <name type="scientific">Tritrichomonas foetus</name>
    <dbReference type="NCBI Taxonomy" id="1144522"/>
    <lineage>
        <taxon>Eukaryota</taxon>
        <taxon>Metamonada</taxon>
        <taxon>Parabasalia</taxon>
        <taxon>Tritrichomonadida</taxon>
        <taxon>Tritrichomonadidae</taxon>
        <taxon>Tritrichomonas</taxon>
    </lineage>
</organism>
<dbReference type="InterPro" id="IPR036770">
    <property type="entry name" value="Ankyrin_rpt-contain_sf"/>
</dbReference>
<protein>
    <submittedName>
        <fullName evidence="4">Uncharacterized protein</fullName>
    </submittedName>
</protein>
<evidence type="ECO:0000256" key="3">
    <source>
        <dbReference type="SAM" id="Phobius"/>
    </source>
</evidence>
<keyword evidence="3" id="KW-0812">Transmembrane</keyword>
<dbReference type="PANTHER" id="PTHR24141:SF1">
    <property type="entry name" value="2-5A-DEPENDENT RIBONUCLEASE"/>
    <property type="match status" value="1"/>
</dbReference>
<evidence type="ECO:0000313" key="5">
    <source>
        <dbReference type="Proteomes" id="UP000179807"/>
    </source>
</evidence>
<gene>
    <name evidence="4" type="ORF">TRFO_02622</name>
</gene>
<dbReference type="GO" id="GO:0003723">
    <property type="term" value="F:RNA binding"/>
    <property type="evidence" value="ECO:0007669"/>
    <property type="project" value="TreeGrafter"/>
</dbReference>
<evidence type="ECO:0000256" key="1">
    <source>
        <dbReference type="ARBA" id="ARBA00022737"/>
    </source>
</evidence>
<keyword evidence="5" id="KW-1185">Reference proteome</keyword>
<keyword evidence="3" id="KW-1133">Transmembrane helix</keyword>
<dbReference type="VEuPathDB" id="TrichDB:TRFO_02622"/>
<keyword evidence="1" id="KW-0677">Repeat</keyword>